<geneLocation type="plasmid" evidence="2">
    <name>pFQ12</name>
</geneLocation>
<keyword evidence="2" id="KW-0614">Plasmid</keyword>
<organism evidence="2">
    <name type="scientific">Frankia torreyi</name>
    <dbReference type="NCBI Taxonomy" id="1856"/>
    <lineage>
        <taxon>Bacteria</taxon>
        <taxon>Bacillati</taxon>
        <taxon>Actinomycetota</taxon>
        <taxon>Actinomycetes</taxon>
        <taxon>Frankiales</taxon>
        <taxon>Frankiaceae</taxon>
        <taxon>Frankia</taxon>
    </lineage>
</organism>
<reference evidence="2" key="1">
    <citation type="journal article" date="2001" name="Can. J. Microbiol.">
        <title>Analysis of pFQ12, a 22.4-kb Frankia plasmid.</title>
        <authorList>
            <person name="John T.R."/>
            <person name="Rice J.M."/>
            <person name="Johnson J.D."/>
        </authorList>
    </citation>
    <scope>NUCLEOTIDE SEQUENCE</scope>
    <source>
        <strain evidence="2">CpI1</strain>
        <plasmid evidence="2">pFQ12</plasmid>
    </source>
</reference>
<feature type="region of interest" description="Disordered" evidence="1">
    <location>
        <begin position="154"/>
        <end position="190"/>
    </location>
</feature>
<dbReference type="EMBL" id="AY027524">
    <property type="protein sequence ID" value="AAK20155.1"/>
    <property type="molecule type" value="Genomic_DNA"/>
</dbReference>
<evidence type="ECO:0000313" key="2">
    <source>
        <dbReference type="EMBL" id="AAK20155.1"/>
    </source>
</evidence>
<evidence type="ECO:0000256" key="1">
    <source>
        <dbReference type="SAM" id="MobiDB-lite"/>
    </source>
</evidence>
<proteinExistence type="predicted"/>
<name>Q9AEZ9_9ACTN</name>
<protein>
    <recommendedName>
        <fullName evidence="3">SprT-like family</fullName>
    </recommendedName>
</protein>
<dbReference type="AlphaFoldDB" id="Q9AEZ9"/>
<evidence type="ECO:0008006" key="3">
    <source>
        <dbReference type="Google" id="ProtNLM"/>
    </source>
</evidence>
<accession>Q9AEZ9</accession>
<sequence length="238" mass="24876">MITGSAHQQRGASLYARENGHFGPDLWTSAQAPVPELFLAGELLHQVDGQPVGHRALQTLLHEAAHGLAHVRGIKDTSRSGNRYHNRRYAALATELGLVPPVEPDGRGWSECTLTAATAVHYAEALAALADATLPYMRDPWVHVPTPVLIGAGGPAIPGTDDDGDGQGGAAPTGPVVAPPPRRPGAGRAGSRLSIACGCEPPRRLSVTPRQHELAPILCGACEAPFETTDDPDLGETS</sequence>